<name>A0A2M9CQ75_9CELL</name>
<feature type="compositionally biased region" description="Basic and acidic residues" evidence="1">
    <location>
        <begin position="308"/>
        <end position="317"/>
    </location>
</feature>
<gene>
    <name evidence="3" type="ORF">CLV28_1571</name>
</gene>
<organism evidence="3 4">
    <name type="scientific">Sediminihabitans luteus</name>
    <dbReference type="NCBI Taxonomy" id="1138585"/>
    <lineage>
        <taxon>Bacteria</taxon>
        <taxon>Bacillati</taxon>
        <taxon>Actinomycetota</taxon>
        <taxon>Actinomycetes</taxon>
        <taxon>Micrococcales</taxon>
        <taxon>Cellulomonadaceae</taxon>
        <taxon>Sediminihabitans</taxon>
    </lineage>
</organism>
<feature type="domain" description="DUF3071" evidence="2">
    <location>
        <begin position="1"/>
        <end position="175"/>
    </location>
</feature>
<evidence type="ECO:0000313" key="3">
    <source>
        <dbReference type="EMBL" id="PJJ74082.1"/>
    </source>
</evidence>
<feature type="compositionally biased region" description="Basic residues" evidence="1">
    <location>
        <begin position="391"/>
        <end position="401"/>
    </location>
</feature>
<comment type="caution">
    <text evidence="3">The sequence shown here is derived from an EMBL/GenBank/DDBJ whole genome shotgun (WGS) entry which is preliminary data.</text>
</comment>
<evidence type="ECO:0000259" key="2">
    <source>
        <dbReference type="Pfam" id="PF11268"/>
    </source>
</evidence>
<dbReference type="InterPro" id="IPR021421">
    <property type="entry name" value="DUF3071"/>
</dbReference>
<dbReference type="EMBL" id="PGFE01000002">
    <property type="protein sequence ID" value="PJJ74082.1"/>
    <property type="molecule type" value="Genomic_DNA"/>
</dbReference>
<dbReference type="OrthoDB" id="5180791at2"/>
<accession>A0A2M9CQ75</accession>
<feature type="compositionally biased region" description="Basic and acidic residues" evidence="1">
    <location>
        <begin position="237"/>
        <end position="255"/>
    </location>
</feature>
<dbReference type="Pfam" id="PF11268">
    <property type="entry name" value="DUF3071"/>
    <property type="match status" value="1"/>
</dbReference>
<dbReference type="AlphaFoldDB" id="A0A2M9CQ75"/>
<dbReference type="InterPro" id="IPR047682">
    <property type="entry name" value="SepH-like"/>
</dbReference>
<evidence type="ECO:0000256" key="1">
    <source>
        <dbReference type="SAM" id="MobiDB-lite"/>
    </source>
</evidence>
<protein>
    <recommendedName>
        <fullName evidence="2">DUF3071 domain-containing protein</fullName>
    </recommendedName>
</protein>
<dbReference type="Proteomes" id="UP000231693">
    <property type="component" value="Unassembled WGS sequence"/>
</dbReference>
<feature type="region of interest" description="Disordered" evidence="1">
    <location>
        <begin position="221"/>
        <end position="417"/>
    </location>
</feature>
<dbReference type="RefSeq" id="WP_100422750.1">
    <property type="nucleotide sequence ID" value="NZ_BOOX01000002.1"/>
</dbReference>
<evidence type="ECO:0000313" key="4">
    <source>
        <dbReference type="Proteomes" id="UP000231693"/>
    </source>
</evidence>
<keyword evidence="4" id="KW-1185">Reference proteome</keyword>
<sequence>MSELELVGLHEDGEHLRLHGPDGQTFMLPITEALRAAVRRDRASLEQWRAASTSAASPREIQSRLRAGASAQEVAEAAGVPVEHVRRFEGPVVAEQEYVVARLRSTPTVSPAPERSGRGADDVPTLAERIDERLAVRDVTEDDVRWSAAREHGHPWVVSATFTVGGTERTARWTFDPSSREQHAMDDEALWLTQDDSAPDIWEVPGDYDVSAVTRPVLAAVDAPPRPAPDPTSVLLDDLHMRRGVRSDPRGRQDSLEGTGRPQPVSSGRVQVPTVRLSDDAGPGAPSEDEPPAGARVLQLQRPAAPGSRDRDADERASAPASPPEAAAEHAAEPEHRTQTGDQGRGDQGRGGQGRENHPRTDAPEREQHAVARREDASGDEAPSTPSRVARAGRKPARKGRAGVPSWDDILFGAKQD</sequence>
<dbReference type="NCBIfam" id="NF040712">
    <property type="entry name" value="SepH"/>
    <property type="match status" value="1"/>
</dbReference>
<feature type="compositionally biased region" description="Basic and acidic residues" evidence="1">
    <location>
        <begin position="327"/>
        <end position="377"/>
    </location>
</feature>
<reference evidence="3 4" key="1">
    <citation type="submission" date="2017-11" db="EMBL/GenBank/DDBJ databases">
        <title>Genomic Encyclopedia of Archaeal and Bacterial Type Strains, Phase II (KMG-II): From Individual Species to Whole Genera.</title>
        <authorList>
            <person name="Goeker M."/>
        </authorList>
    </citation>
    <scope>NUCLEOTIDE SEQUENCE [LARGE SCALE GENOMIC DNA]</scope>
    <source>
        <strain evidence="3 4">DSM 25478</strain>
    </source>
</reference>
<proteinExistence type="predicted"/>